<accession>A0ABT8A091</accession>
<dbReference type="EMBL" id="JAUFPN010000015">
    <property type="protein sequence ID" value="MDN3563106.1"/>
    <property type="molecule type" value="Genomic_DNA"/>
</dbReference>
<dbReference type="Proteomes" id="UP001529369">
    <property type="component" value="Unassembled WGS sequence"/>
</dbReference>
<proteinExistence type="predicted"/>
<reference evidence="2" key="1">
    <citation type="journal article" date="2019" name="Int. J. Syst. Evol. Microbiol.">
        <title>The Global Catalogue of Microorganisms (GCM) 10K type strain sequencing project: providing services to taxonomists for standard genome sequencing and annotation.</title>
        <authorList>
            <consortium name="The Broad Institute Genomics Platform"/>
            <consortium name="The Broad Institute Genome Sequencing Center for Infectious Disease"/>
            <person name="Wu L."/>
            <person name="Ma J."/>
        </authorList>
    </citation>
    <scope>NUCLEOTIDE SEQUENCE [LARGE SCALE GENOMIC DNA]</scope>
    <source>
        <strain evidence="2">CECT 7131</strain>
    </source>
</reference>
<evidence type="ECO:0000313" key="2">
    <source>
        <dbReference type="Proteomes" id="UP001529369"/>
    </source>
</evidence>
<name>A0ABT8A091_9PROT</name>
<dbReference type="RefSeq" id="WP_290314839.1">
    <property type="nucleotide sequence ID" value="NZ_JAUFPN010000015.1"/>
</dbReference>
<gene>
    <name evidence="1" type="ORF">QWZ14_01780</name>
</gene>
<keyword evidence="2" id="KW-1185">Reference proteome</keyword>
<protein>
    <submittedName>
        <fullName evidence="1">Uncharacterized protein</fullName>
    </submittedName>
</protein>
<sequence>MRPNRLPAIAAVLREVLQQSGRTITVFDQPTRQTLPVSLDIAVSERGLLPVFLASGQAVWQDATGHGLGVELQRDRDTVLGYRAISVGSASTAVVLLSTMEAIERVAALGILQVNRLNAVWRDAMARAATVQPEADYTLAPSSPFRRVAR</sequence>
<organism evidence="1 2">
    <name type="scientific">Paeniroseomonas aquatica</name>
    <dbReference type="NCBI Taxonomy" id="373043"/>
    <lineage>
        <taxon>Bacteria</taxon>
        <taxon>Pseudomonadati</taxon>
        <taxon>Pseudomonadota</taxon>
        <taxon>Alphaproteobacteria</taxon>
        <taxon>Acetobacterales</taxon>
        <taxon>Acetobacteraceae</taxon>
        <taxon>Paeniroseomonas</taxon>
    </lineage>
</organism>
<comment type="caution">
    <text evidence="1">The sequence shown here is derived from an EMBL/GenBank/DDBJ whole genome shotgun (WGS) entry which is preliminary data.</text>
</comment>
<evidence type="ECO:0000313" key="1">
    <source>
        <dbReference type="EMBL" id="MDN3563106.1"/>
    </source>
</evidence>